<comment type="caution">
    <text evidence="1">The sequence shown here is derived from an EMBL/GenBank/DDBJ whole genome shotgun (WGS) entry which is preliminary data.</text>
</comment>
<sequence>MFTQDEIIKVSEPYYLTSNNEYQQVEGYTPMENDREYILFLRYGHEADQVNGLVGIDYGKYSVNGKVLKKSVTDLNNVGELKGLDFLSGEKESVELYSKIKDEVLSKYIK</sequence>
<keyword evidence="2" id="KW-1185">Reference proteome</keyword>
<dbReference type="Proteomes" id="UP001595733">
    <property type="component" value="Unassembled WGS sequence"/>
</dbReference>
<protein>
    <submittedName>
        <fullName evidence="1">Uncharacterized protein</fullName>
    </submittedName>
</protein>
<accession>A0ABV8UTK3</accession>
<dbReference type="EMBL" id="JBHSEF010000009">
    <property type="protein sequence ID" value="MFC4353881.1"/>
    <property type="molecule type" value="Genomic_DNA"/>
</dbReference>
<reference evidence="2" key="1">
    <citation type="journal article" date="2019" name="Int. J. Syst. Evol. Microbiol.">
        <title>The Global Catalogue of Microorganisms (GCM) 10K type strain sequencing project: providing services to taxonomists for standard genome sequencing and annotation.</title>
        <authorList>
            <consortium name="The Broad Institute Genomics Platform"/>
            <consortium name="The Broad Institute Genome Sequencing Center for Infectious Disease"/>
            <person name="Wu L."/>
            <person name="Ma J."/>
        </authorList>
    </citation>
    <scope>NUCLEOTIDE SEQUENCE [LARGE SCALE GENOMIC DNA]</scope>
    <source>
        <strain evidence="2">CCUG 50353</strain>
    </source>
</reference>
<evidence type="ECO:0000313" key="1">
    <source>
        <dbReference type="EMBL" id="MFC4353881.1"/>
    </source>
</evidence>
<organism evidence="1 2">
    <name type="scientific">Chryseomicrobium palamuruense</name>
    <dbReference type="NCBI Taxonomy" id="682973"/>
    <lineage>
        <taxon>Bacteria</taxon>
        <taxon>Bacillati</taxon>
        <taxon>Bacillota</taxon>
        <taxon>Bacilli</taxon>
        <taxon>Bacillales</taxon>
        <taxon>Caryophanaceae</taxon>
        <taxon>Chryseomicrobium</taxon>
    </lineage>
</organism>
<dbReference type="RefSeq" id="WP_378139714.1">
    <property type="nucleotide sequence ID" value="NZ_JBHSEF010000009.1"/>
</dbReference>
<gene>
    <name evidence="1" type="ORF">ACFO0S_02220</name>
</gene>
<name>A0ABV8UTK3_9BACL</name>
<proteinExistence type="predicted"/>
<evidence type="ECO:0000313" key="2">
    <source>
        <dbReference type="Proteomes" id="UP001595733"/>
    </source>
</evidence>